<dbReference type="GO" id="GO:0016887">
    <property type="term" value="F:ATP hydrolysis activity"/>
    <property type="evidence" value="ECO:0007669"/>
    <property type="project" value="InterPro"/>
</dbReference>
<dbReference type="Gene3D" id="3.40.50.300">
    <property type="entry name" value="P-loop containing nucleotide triphosphate hydrolases"/>
    <property type="match status" value="1"/>
</dbReference>
<feature type="domain" description="ABC transporter" evidence="3">
    <location>
        <begin position="17"/>
        <end position="67"/>
    </location>
</feature>
<dbReference type="SUPFAM" id="SSF52540">
    <property type="entry name" value="P-loop containing nucleoside triphosphate hydrolases"/>
    <property type="match status" value="1"/>
</dbReference>
<dbReference type="Proteomes" id="UP000275777">
    <property type="component" value="Chromosome"/>
</dbReference>
<proteinExistence type="predicted"/>
<sequence length="103" mass="10552">MIKLSHIVKSFGGQEVLHDVSLALAEGGVTALIGPSGSGKSTLLRCANLLETPDGGELQLAGETLRFEPAGSCPATPSCACAASPAWCSKASSCFRTRPCCRT</sequence>
<dbReference type="PANTHER" id="PTHR43166:SF35">
    <property type="entry name" value="L-CYSTINE IMPORT ATP-BINDING PROTEIN TCYN"/>
    <property type="match status" value="1"/>
</dbReference>
<comment type="subcellular location">
    <subcellularLocation>
        <location evidence="1">Cell membrane</location>
        <topology evidence="1">Peripheral membrane protein</topology>
    </subcellularLocation>
</comment>
<dbReference type="PANTHER" id="PTHR43166">
    <property type="entry name" value="AMINO ACID IMPORT ATP-BINDING PROTEIN"/>
    <property type="match status" value="1"/>
</dbReference>
<gene>
    <name evidence="4" type="primary">artM_2</name>
    <name evidence="4" type="ORF">NCTC9695_04331</name>
</gene>
<keyword evidence="2" id="KW-0813">Transport</keyword>
<dbReference type="GO" id="GO:0005524">
    <property type="term" value="F:ATP binding"/>
    <property type="evidence" value="ECO:0007669"/>
    <property type="project" value="UniProtKB-KW"/>
</dbReference>
<evidence type="ECO:0000256" key="2">
    <source>
        <dbReference type="ARBA" id="ARBA00022448"/>
    </source>
</evidence>
<dbReference type="InterPro" id="IPR050086">
    <property type="entry name" value="MetN_ABC_transporter-like"/>
</dbReference>
<name>A0A447TG14_CHRVL</name>
<dbReference type="Pfam" id="PF00005">
    <property type="entry name" value="ABC_tran"/>
    <property type="match status" value="1"/>
</dbReference>
<dbReference type="EMBL" id="LR134182">
    <property type="protein sequence ID" value="VEB43870.1"/>
    <property type="molecule type" value="Genomic_DNA"/>
</dbReference>
<evidence type="ECO:0000256" key="1">
    <source>
        <dbReference type="ARBA" id="ARBA00004202"/>
    </source>
</evidence>
<evidence type="ECO:0000259" key="3">
    <source>
        <dbReference type="Pfam" id="PF00005"/>
    </source>
</evidence>
<reference evidence="4 5" key="1">
    <citation type="submission" date="2018-12" db="EMBL/GenBank/DDBJ databases">
        <authorList>
            <consortium name="Pathogen Informatics"/>
        </authorList>
    </citation>
    <scope>NUCLEOTIDE SEQUENCE [LARGE SCALE GENOMIC DNA]</scope>
    <source>
        <strain evidence="4 5">NCTC9695</strain>
    </source>
</reference>
<accession>A0A447TG14</accession>
<evidence type="ECO:0000313" key="5">
    <source>
        <dbReference type="Proteomes" id="UP000275777"/>
    </source>
</evidence>
<keyword evidence="4" id="KW-0547">Nucleotide-binding</keyword>
<protein>
    <submittedName>
        <fullName evidence="4">Arginine transport ATP-binding protein ArtM</fullName>
    </submittedName>
</protein>
<organism evidence="4 5">
    <name type="scientific">Chromobacterium violaceum</name>
    <dbReference type="NCBI Taxonomy" id="536"/>
    <lineage>
        <taxon>Bacteria</taxon>
        <taxon>Pseudomonadati</taxon>
        <taxon>Pseudomonadota</taxon>
        <taxon>Betaproteobacteria</taxon>
        <taxon>Neisseriales</taxon>
        <taxon>Chromobacteriaceae</taxon>
        <taxon>Chromobacterium</taxon>
    </lineage>
</organism>
<keyword evidence="4" id="KW-0067">ATP-binding</keyword>
<dbReference type="InterPro" id="IPR027417">
    <property type="entry name" value="P-loop_NTPase"/>
</dbReference>
<dbReference type="InterPro" id="IPR003439">
    <property type="entry name" value="ABC_transporter-like_ATP-bd"/>
</dbReference>
<dbReference type="AlphaFoldDB" id="A0A447TG14"/>
<dbReference type="GO" id="GO:0005886">
    <property type="term" value="C:plasma membrane"/>
    <property type="evidence" value="ECO:0007669"/>
    <property type="project" value="UniProtKB-SubCell"/>
</dbReference>
<evidence type="ECO:0000313" key="4">
    <source>
        <dbReference type="EMBL" id="VEB43870.1"/>
    </source>
</evidence>